<evidence type="ECO:0000313" key="2">
    <source>
        <dbReference type="EMBL" id="MDS0246990.1"/>
    </source>
</evidence>
<evidence type="ECO:0000313" key="3">
    <source>
        <dbReference type="Proteomes" id="UP001183582"/>
    </source>
</evidence>
<protein>
    <submittedName>
        <fullName evidence="2">Uncharacterized protein</fullName>
    </submittedName>
</protein>
<dbReference type="EMBL" id="JAHWXH010000005">
    <property type="protein sequence ID" value="MDS0246990.1"/>
    <property type="molecule type" value="Genomic_DNA"/>
</dbReference>
<sequence>MATDYRRPRGTRVDPVAIGWEIERSRKDRFIQLAHHAGVSSAAFLEIIMDRLEDDLTDRGVPSWWPEPSRQDGELPIEAA</sequence>
<proteinExistence type="predicted"/>
<dbReference type="Proteomes" id="UP001183582">
    <property type="component" value="Unassembled WGS sequence"/>
</dbReference>
<reference evidence="2 3" key="1">
    <citation type="submission" date="2021-06" db="EMBL/GenBank/DDBJ databases">
        <title>Genome-based taxonomic framework of Microbacterium strains isolated from marine environment, the description of four new species and reclassification of four preexisting species.</title>
        <authorList>
            <person name="Lee S.D."/>
            <person name="Kim S.-M."/>
            <person name="Byeon Y.-S."/>
            <person name="Yang H.L."/>
            <person name="Kim I.S."/>
        </authorList>
    </citation>
    <scope>NUCLEOTIDE SEQUENCE [LARGE SCALE GENOMIC DNA]</scope>
    <source>
        <strain evidence="2 3">KACC 20514</strain>
    </source>
</reference>
<comment type="caution">
    <text evidence="2">The sequence shown here is derived from an EMBL/GenBank/DDBJ whole genome shotgun (WGS) entry which is preliminary data.</text>
</comment>
<dbReference type="AlphaFoldDB" id="A0AAJ2HGC0"/>
<gene>
    <name evidence="2" type="ORF">KZC50_15435</name>
</gene>
<name>A0AAJ2HGC0_9MICO</name>
<dbReference type="RefSeq" id="WP_310892266.1">
    <property type="nucleotide sequence ID" value="NZ_BAAAGR010000008.1"/>
</dbReference>
<organism evidence="2 3">
    <name type="scientific">Microbacterium aurantiacum</name>
    <dbReference type="NCBI Taxonomy" id="162393"/>
    <lineage>
        <taxon>Bacteria</taxon>
        <taxon>Bacillati</taxon>
        <taxon>Actinomycetota</taxon>
        <taxon>Actinomycetes</taxon>
        <taxon>Micrococcales</taxon>
        <taxon>Microbacteriaceae</taxon>
        <taxon>Microbacterium</taxon>
    </lineage>
</organism>
<accession>A0AAJ2HGC0</accession>
<feature type="region of interest" description="Disordered" evidence="1">
    <location>
        <begin position="59"/>
        <end position="80"/>
    </location>
</feature>
<evidence type="ECO:0000256" key="1">
    <source>
        <dbReference type="SAM" id="MobiDB-lite"/>
    </source>
</evidence>
<dbReference type="GeneID" id="301459653"/>